<evidence type="ECO:0000256" key="1">
    <source>
        <dbReference type="SAM" id="SignalP"/>
    </source>
</evidence>
<dbReference type="Proteomes" id="UP000319931">
    <property type="component" value="Unassembled WGS sequence"/>
</dbReference>
<feature type="signal peptide" evidence="1">
    <location>
        <begin position="1"/>
        <end position="24"/>
    </location>
</feature>
<comment type="caution">
    <text evidence="2">The sequence shown here is derived from an EMBL/GenBank/DDBJ whole genome shotgun (WGS) entry which is preliminary data.</text>
</comment>
<reference evidence="2 3" key="1">
    <citation type="journal article" date="2019" name="Environ. Microbiol.">
        <title>Species interactions and distinct microbial communities in high Arctic permafrost affected cryosols are associated with the CH4 and CO2 gas fluxes.</title>
        <authorList>
            <person name="Altshuler I."/>
            <person name="Hamel J."/>
            <person name="Turney S."/>
            <person name="Magnuson E."/>
            <person name="Levesque R."/>
            <person name="Greer C."/>
            <person name="Whyte L.G."/>
        </authorList>
    </citation>
    <scope>NUCLEOTIDE SEQUENCE [LARGE SCALE GENOMIC DNA]</scope>
    <source>
        <strain evidence="2 3">E6.1</strain>
    </source>
</reference>
<dbReference type="EMBL" id="RCZC01000011">
    <property type="protein sequence ID" value="TPG47127.1"/>
    <property type="molecule type" value="Genomic_DNA"/>
</dbReference>
<keyword evidence="1" id="KW-0732">Signal</keyword>
<keyword evidence="3" id="KW-1185">Reference proteome</keyword>
<feature type="chain" id="PRO_5021222988" description="Copper-binding protein" evidence="1">
    <location>
        <begin position="25"/>
        <end position="127"/>
    </location>
</feature>
<protein>
    <recommendedName>
        <fullName evidence="4">Copper-binding protein</fullName>
    </recommendedName>
</protein>
<accession>A0A502FCJ0</accession>
<proteinExistence type="predicted"/>
<name>A0A502FCJ0_9SPHN</name>
<gene>
    <name evidence="2" type="ORF">EAH76_22215</name>
</gene>
<organism evidence="2 3">
    <name type="scientific">Sphingomonas glacialis</name>
    <dbReference type="NCBI Taxonomy" id="658225"/>
    <lineage>
        <taxon>Bacteria</taxon>
        <taxon>Pseudomonadati</taxon>
        <taxon>Pseudomonadota</taxon>
        <taxon>Alphaproteobacteria</taxon>
        <taxon>Sphingomonadales</taxon>
        <taxon>Sphingomonadaceae</taxon>
        <taxon>Sphingomonas</taxon>
    </lineage>
</organism>
<evidence type="ECO:0000313" key="3">
    <source>
        <dbReference type="Proteomes" id="UP000319931"/>
    </source>
</evidence>
<evidence type="ECO:0008006" key="4">
    <source>
        <dbReference type="Google" id="ProtNLM"/>
    </source>
</evidence>
<evidence type="ECO:0000313" key="2">
    <source>
        <dbReference type="EMBL" id="TPG47127.1"/>
    </source>
</evidence>
<sequence>MSMKILLPGALSIAALLATGPAIAHGLTKPQHGGIVAMSGETLFELVAKPGSTQLYVIDDDEPVTATAMTAKLTVNVAGQTRNIDLKPAAGNRFDGPALGVKPGAKVGVMVVDKTSQAHLGGTFIIK</sequence>
<dbReference type="AlphaFoldDB" id="A0A502FCJ0"/>